<dbReference type="PROSITE" id="PS50893">
    <property type="entry name" value="ABC_TRANSPORTER_2"/>
    <property type="match status" value="1"/>
</dbReference>
<reference evidence="5 6" key="1">
    <citation type="journal article" date="2021" name="Genome Biol. Evol.">
        <title>Complete Genome Sequencing of a Novel Gloeobacter Species from a Waterfall Cave in Mexico.</title>
        <authorList>
            <person name="Saw J.H."/>
            <person name="Cardona T."/>
            <person name="Montejano G."/>
        </authorList>
    </citation>
    <scope>NUCLEOTIDE SEQUENCE [LARGE SCALE GENOMIC DNA]</scope>
    <source>
        <strain evidence="5">MG652769</strain>
    </source>
</reference>
<evidence type="ECO:0000256" key="1">
    <source>
        <dbReference type="ARBA" id="ARBA00022448"/>
    </source>
</evidence>
<dbReference type="PANTHER" id="PTHR43875">
    <property type="entry name" value="MALTODEXTRIN IMPORT ATP-BINDING PROTEIN MSMX"/>
    <property type="match status" value="1"/>
</dbReference>
<dbReference type="InterPro" id="IPR027417">
    <property type="entry name" value="P-loop_NTPase"/>
</dbReference>
<dbReference type="EMBL" id="CP063845">
    <property type="protein sequence ID" value="UFP93888.1"/>
    <property type="molecule type" value="Genomic_DNA"/>
</dbReference>
<dbReference type="CDD" id="cd03301">
    <property type="entry name" value="ABC_MalK_N"/>
    <property type="match status" value="1"/>
</dbReference>
<dbReference type="InterPro" id="IPR047641">
    <property type="entry name" value="ABC_transpr_MalK/UgpC-like"/>
</dbReference>
<dbReference type="Pfam" id="PF08402">
    <property type="entry name" value="TOBE_2"/>
    <property type="match status" value="1"/>
</dbReference>
<dbReference type="SUPFAM" id="SSF50331">
    <property type="entry name" value="MOP-like"/>
    <property type="match status" value="1"/>
</dbReference>
<evidence type="ECO:0000256" key="3">
    <source>
        <dbReference type="ARBA" id="ARBA00022840"/>
    </source>
</evidence>
<evidence type="ECO:0000313" key="6">
    <source>
        <dbReference type="Proteomes" id="UP001054846"/>
    </source>
</evidence>
<evidence type="ECO:0000313" key="5">
    <source>
        <dbReference type="EMBL" id="UFP93888.1"/>
    </source>
</evidence>
<dbReference type="Gene3D" id="2.40.50.100">
    <property type="match status" value="1"/>
</dbReference>
<dbReference type="InterPro" id="IPR003439">
    <property type="entry name" value="ABC_transporter-like_ATP-bd"/>
</dbReference>
<evidence type="ECO:0000259" key="4">
    <source>
        <dbReference type="PROSITE" id="PS50893"/>
    </source>
</evidence>
<dbReference type="PANTHER" id="PTHR43875:SF1">
    <property type="entry name" value="OSMOPROTECTIVE COMPOUNDS UPTAKE ATP-BINDING PROTEIN GGTA"/>
    <property type="match status" value="1"/>
</dbReference>
<keyword evidence="1" id="KW-0813">Transport</keyword>
<name>A0ABY3PK15_9CYAN</name>
<organism evidence="5 6">
    <name type="scientific">Gloeobacter morelensis MG652769</name>
    <dbReference type="NCBI Taxonomy" id="2781736"/>
    <lineage>
        <taxon>Bacteria</taxon>
        <taxon>Bacillati</taxon>
        <taxon>Cyanobacteriota</taxon>
        <taxon>Cyanophyceae</taxon>
        <taxon>Gloeobacterales</taxon>
        <taxon>Gloeobacteraceae</taxon>
        <taxon>Gloeobacter</taxon>
        <taxon>Gloeobacter morelensis</taxon>
    </lineage>
</organism>
<dbReference type="InterPro" id="IPR008995">
    <property type="entry name" value="Mo/tungstate-bd_C_term_dom"/>
</dbReference>
<keyword evidence="6" id="KW-1185">Reference proteome</keyword>
<dbReference type="SUPFAM" id="SSF52540">
    <property type="entry name" value="P-loop containing nucleoside triphosphate hydrolases"/>
    <property type="match status" value="1"/>
</dbReference>
<dbReference type="InterPro" id="IPR003593">
    <property type="entry name" value="AAA+_ATPase"/>
</dbReference>
<dbReference type="SMART" id="SM00382">
    <property type="entry name" value="AAA"/>
    <property type="match status" value="1"/>
</dbReference>
<dbReference type="RefSeq" id="WP_269469212.1">
    <property type="nucleotide sequence ID" value="NZ_CP063845.1"/>
</dbReference>
<keyword evidence="3 5" id="KW-0067">ATP-binding</keyword>
<accession>A0ABY3PK15</accession>
<feature type="domain" description="ABC transporter" evidence="4">
    <location>
        <begin position="4"/>
        <end position="238"/>
    </location>
</feature>
<dbReference type="Gene3D" id="2.40.50.140">
    <property type="entry name" value="Nucleic acid-binding proteins"/>
    <property type="match status" value="1"/>
</dbReference>
<dbReference type="InterPro" id="IPR015855">
    <property type="entry name" value="ABC_transpr_MalK-like"/>
</dbReference>
<gene>
    <name evidence="5" type="ORF">ISF26_19270</name>
</gene>
<proteinExistence type="predicted"/>
<evidence type="ECO:0000256" key="2">
    <source>
        <dbReference type="ARBA" id="ARBA00022741"/>
    </source>
</evidence>
<dbReference type="Pfam" id="PF00005">
    <property type="entry name" value="ABC_tran"/>
    <property type="match status" value="1"/>
</dbReference>
<dbReference type="InterPro" id="IPR017871">
    <property type="entry name" value="ABC_transporter-like_CS"/>
</dbReference>
<dbReference type="Proteomes" id="UP001054846">
    <property type="component" value="Chromosome"/>
</dbReference>
<dbReference type="PROSITE" id="PS00211">
    <property type="entry name" value="ABC_TRANSPORTER_1"/>
    <property type="match status" value="1"/>
</dbReference>
<sequence>MGQVELSGVGKRFEQYTALQRIDLDIAPGELLVLVGPSGCGKSTLLRTIAGLETIDAGEMRIGGRLVAGAKAFVPARERDVAMVFQNYALYPHMSVADNLAFGLRMRGVAAKERRHKVQEMAKLLGLEALLERKPAQLSGGQQQRVAVGRALVRDPQVFLLDEPLSNLDTELRNQTRSELKRLHQRLSTTMIYVTHDQVEAMTLADRIAVMEKGHLRQVGTPERIYAEPENVMVAQFLGHPPMNLFELVRCERGWLWQDETLVLPEAAQAVLEHCPNERVRLGVRPEAIHPHPGAAMPQGQFTVELIEPLGNETIVFGSLGGSPASLRTPGSVDWRCSDSIPVGLDLAGAVLFDPASGARLR</sequence>
<protein>
    <submittedName>
        <fullName evidence="5">ABC transporter ATP-binding protein</fullName>
    </submittedName>
</protein>
<dbReference type="InterPro" id="IPR012340">
    <property type="entry name" value="NA-bd_OB-fold"/>
</dbReference>
<dbReference type="Gene3D" id="3.40.50.300">
    <property type="entry name" value="P-loop containing nucleotide triphosphate hydrolases"/>
    <property type="match status" value="1"/>
</dbReference>
<dbReference type="InterPro" id="IPR013611">
    <property type="entry name" value="Transp-assoc_OB_typ2"/>
</dbReference>
<keyword evidence="2" id="KW-0547">Nucleotide-binding</keyword>
<dbReference type="GO" id="GO:0005524">
    <property type="term" value="F:ATP binding"/>
    <property type="evidence" value="ECO:0007669"/>
    <property type="project" value="UniProtKB-KW"/>
</dbReference>